<proteinExistence type="predicted"/>
<accession>A0A1B8QCS8</accession>
<evidence type="ECO:0000313" key="2">
    <source>
        <dbReference type="Proteomes" id="UP000092616"/>
    </source>
</evidence>
<comment type="caution">
    <text evidence="1">The sequence shown here is derived from an EMBL/GenBank/DDBJ whole genome shotgun (WGS) entry which is preliminary data.</text>
</comment>
<dbReference type="EMBL" id="LZNA01000042">
    <property type="protein sequence ID" value="OBX79106.1"/>
    <property type="molecule type" value="Genomic_DNA"/>
</dbReference>
<dbReference type="Proteomes" id="UP000092616">
    <property type="component" value="Unassembled WGS sequence"/>
</dbReference>
<organism evidence="1 2">
    <name type="scientific">Faucicola atlantae</name>
    <dbReference type="NCBI Taxonomy" id="34059"/>
    <lineage>
        <taxon>Bacteria</taxon>
        <taxon>Pseudomonadati</taxon>
        <taxon>Pseudomonadota</taxon>
        <taxon>Gammaproteobacteria</taxon>
        <taxon>Moraxellales</taxon>
        <taxon>Moraxellaceae</taxon>
        <taxon>Faucicola</taxon>
    </lineage>
</organism>
<keyword evidence="2" id="KW-1185">Reference proteome</keyword>
<reference evidence="1 2" key="1">
    <citation type="submission" date="2016-06" db="EMBL/GenBank/DDBJ databases">
        <title>Draft genome of Moraxella atlantae CCUG 59586.</title>
        <authorList>
            <person name="Salva-Serra F."/>
            <person name="Engstrom-Jakobsson H."/>
            <person name="Thorell K."/>
            <person name="Gonzales-Siles L."/>
            <person name="Karlsson R."/>
            <person name="Boulund F."/>
            <person name="Engstrand L."/>
            <person name="Kristiansson E."/>
            <person name="Moore E."/>
        </authorList>
    </citation>
    <scope>NUCLEOTIDE SEQUENCE [LARGE SCALE GENOMIC DNA]</scope>
    <source>
        <strain evidence="1 2">CCUG 59586</strain>
    </source>
</reference>
<protein>
    <submittedName>
        <fullName evidence="1">Uncharacterized protein</fullName>
    </submittedName>
</protein>
<gene>
    <name evidence="1" type="ORF">A9306_08805</name>
</gene>
<dbReference type="AlphaFoldDB" id="A0A1B8QCS8"/>
<sequence length="73" mass="8541">MKRNLPYAPKEFFNRLQQRLDRIDYTAQFANLYAEILTEDEMNKLIELYSSSTKSIANKCAISVETHKVVLNN</sequence>
<evidence type="ECO:0000313" key="1">
    <source>
        <dbReference type="EMBL" id="OBX79106.1"/>
    </source>
</evidence>
<name>A0A1B8QCS8_9GAMM</name>